<accession>A0ABV0N6A4</accession>
<dbReference type="InterPro" id="IPR013783">
    <property type="entry name" value="Ig-like_fold"/>
</dbReference>
<evidence type="ECO:0000259" key="4">
    <source>
        <dbReference type="PROSITE" id="PS50835"/>
    </source>
</evidence>
<dbReference type="PANTHER" id="PTHR22804">
    <property type="entry name" value="AGGRECAN/VERSICAN PROTEOGLYCAN"/>
    <property type="match status" value="1"/>
</dbReference>
<name>A0ABV0N6A4_9TELE</name>
<dbReference type="Pfam" id="PF07686">
    <property type="entry name" value="V-set"/>
    <property type="match status" value="1"/>
</dbReference>
<comment type="caution">
    <text evidence="5">The sequence shown here is derived from an EMBL/GenBank/DDBJ whole genome shotgun (WGS) entry which is preliminary data.</text>
</comment>
<dbReference type="SMART" id="SM00409">
    <property type="entry name" value="IG"/>
    <property type="match status" value="1"/>
</dbReference>
<dbReference type="SMART" id="SM00406">
    <property type="entry name" value="IGv"/>
    <property type="match status" value="1"/>
</dbReference>
<dbReference type="PANTHER" id="PTHR22804:SF41">
    <property type="entry name" value="BREVICAN CORE PROTEIN"/>
    <property type="match status" value="1"/>
</dbReference>
<dbReference type="InterPro" id="IPR003599">
    <property type="entry name" value="Ig_sub"/>
</dbReference>
<dbReference type="InterPro" id="IPR050691">
    <property type="entry name" value="Hyaluronan_bind_Proteoglycan"/>
</dbReference>
<sequence length="170" mass="19058">VTIPTTPPVTAVLGGSLTLPCLVSLAHPPPSPSTNGRRAVLSEPRVKWSVLSEGHEMEIVVARGDRVRVSEAYKDRASLLNYAYSPADLTLRIESLRQNDTGFYRCEVQQGLEDADDVVQIKVKGETQGEYLFIICFQMIRHKWIREKNIISLFNSDTKFGSLMRLLNVL</sequence>
<evidence type="ECO:0000313" key="5">
    <source>
        <dbReference type="EMBL" id="MEQ2166929.1"/>
    </source>
</evidence>
<dbReference type="Proteomes" id="UP001476798">
    <property type="component" value="Unassembled WGS sequence"/>
</dbReference>
<reference evidence="5 6" key="1">
    <citation type="submission" date="2021-06" db="EMBL/GenBank/DDBJ databases">
        <authorList>
            <person name="Palmer J.M."/>
        </authorList>
    </citation>
    <scope>NUCLEOTIDE SEQUENCE [LARGE SCALE GENOMIC DNA]</scope>
    <source>
        <strain evidence="5 6">GA_2019</strain>
        <tissue evidence="5">Muscle</tissue>
    </source>
</reference>
<keyword evidence="6" id="KW-1185">Reference proteome</keyword>
<evidence type="ECO:0000256" key="2">
    <source>
        <dbReference type="ARBA" id="ARBA00023180"/>
    </source>
</evidence>
<evidence type="ECO:0000256" key="1">
    <source>
        <dbReference type="ARBA" id="ARBA00022729"/>
    </source>
</evidence>
<keyword evidence="2" id="KW-0325">Glycoprotein</keyword>
<dbReference type="InterPro" id="IPR036179">
    <property type="entry name" value="Ig-like_dom_sf"/>
</dbReference>
<dbReference type="InterPro" id="IPR007110">
    <property type="entry name" value="Ig-like_dom"/>
</dbReference>
<evidence type="ECO:0000256" key="3">
    <source>
        <dbReference type="ARBA" id="ARBA00023319"/>
    </source>
</evidence>
<dbReference type="PROSITE" id="PS50835">
    <property type="entry name" value="IG_LIKE"/>
    <property type="match status" value="1"/>
</dbReference>
<dbReference type="Gene3D" id="2.60.40.10">
    <property type="entry name" value="Immunoglobulins"/>
    <property type="match status" value="1"/>
</dbReference>
<gene>
    <name evidence="5" type="ORF">GOODEAATRI_033552</name>
</gene>
<evidence type="ECO:0000313" key="6">
    <source>
        <dbReference type="Proteomes" id="UP001476798"/>
    </source>
</evidence>
<dbReference type="InterPro" id="IPR013106">
    <property type="entry name" value="Ig_V-set"/>
</dbReference>
<proteinExistence type="predicted"/>
<feature type="domain" description="Ig-like" evidence="4">
    <location>
        <begin position="4"/>
        <end position="122"/>
    </location>
</feature>
<dbReference type="SUPFAM" id="SSF48726">
    <property type="entry name" value="Immunoglobulin"/>
    <property type="match status" value="1"/>
</dbReference>
<keyword evidence="3" id="KW-0393">Immunoglobulin domain</keyword>
<feature type="non-terminal residue" evidence="5">
    <location>
        <position position="1"/>
    </location>
</feature>
<protein>
    <recommendedName>
        <fullName evidence="4">Ig-like domain-containing protein</fullName>
    </recommendedName>
</protein>
<organism evidence="5 6">
    <name type="scientific">Goodea atripinnis</name>
    <dbReference type="NCBI Taxonomy" id="208336"/>
    <lineage>
        <taxon>Eukaryota</taxon>
        <taxon>Metazoa</taxon>
        <taxon>Chordata</taxon>
        <taxon>Craniata</taxon>
        <taxon>Vertebrata</taxon>
        <taxon>Euteleostomi</taxon>
        <taxon>Actinopterygii</taxon>
        <taxon>Neopterygii</taxon>
        <taxon>Teleostei</taxon>
        <taxon>Neoteleostei</taxon>
        <taxon>Acanthomorphata</taxon>
        <taxon>Ovalentaria</taxon>
        <taxon>Atherinomorphae</taxon>
        <taxon>Cyprinodontiformes</taxon>
        <taxon>Goodeidae</taxon>
        <taxon>Goodea</taxon>
    </lineage>
</organism>
<keyword evidence="1" id="KW-0732">Signal</keyword>
<dbReference type="EMBL" id="JAHRIO010027076">
    <property type="protein sequence ID" value="MEQ2166929.1"/>
    <property type="molecule type" value="Genomic_DNA"/>
</dbReference>